<evidence type="ECO:0000256" key="1">
    <source>
        <dbReference type="SAM" id="MobiDB-lite"/>
    </source>
</evidence>
<keyword evidence="5" id="KW-1185">Reference proteome</keyword>
<dbReference type="PANTHER" id="PTHR47056">
    <property type="entry name" value="RHO GUANINE NUCLEOTIDE EXCHANGE FACTOR 39"/>
    <property type="match status" value="1"/>
</dbReference>
<dbReference type="PROSITE" id="PS50010">
    <property type="entry name" value="DH_2"/>
    <property type="match status" value="1"/>
</dbReference>
<dbReference type="SMART" id="SM00325">
    <property type="entry name" value="RhoGEF"/>
    <property type="match status" value="1"/>
</dbReference>
<dbReference type="GO" id="GO:0005085">
    <property type="term" value="F:guanyl-nucleotide exchange factor activity"/>
    <property type="evidence" value="ECO:0007669"/>
    <property type="project" value="InterPro"/>
</dbReference>
<organism evidence="4 5">
    <name type="scientific">Silurus asotus</name>
    <name type="common">Amur catfish</name>
    <name type="synonym">Parasilurus asotus</name>
    <dbReference type="NCBI Taxonomy" id="30991"/>
    <lineage>
        <taxon>Eukaryota</taxon>
        <taxon>Metazoa</taxon>
        <taxon>Chordata</taxon>
        <taxon>Craniata</taxon>
        <taxon>Vertebrata</taxon>
        <taxon>Euteleostomi</taxon>
        <taxon>Actinopterygii</taxon>
        <taxon>Neopterygii</taxon>
        <taxon>Teleostei</taxon>
        <taxon>Ostariophysi</taxon>
        <taxon>Siluriformes</taxon>
        <taxon>Siluridae</taxon>
        <taxon>Silurus</taxon>
    </lineage>
</organism>
<feature type="compositionally biased region" description="Basic and acidic residues" evidence="1">
    <location>
        <begin position="377"/>
        <end position="388"/>
    </location>
</feature>
<sequence>MSFCPSPCMPAGVFSVEEQRERWDRKRKRTGRELVQSEQRYCEKLDLITTYFVEILKAKGTLRQDIRERIFSSIKSIHLVNQTLLAHLENGNFGAGFDQFCPHLHFYTSYVDNFQTSKKTLAVQLKKNKAFRRFKKLQEARPEFRKQKLEDLLPLPLERIQQYNNFLRDLTENTSPDNPEFQQLSRAVSAVSEVAQRIQHNARSHENHLQLQRVQKLLKGRKTRLLAPGRWYIREGWLKTVPPKGTETKPKMFFLFSDILVQAKRCSLMHPTNGDKLACQRVYPLKECTVDKVFGHTKSQGGLISLTFSKVKLLLMSSDQEDINDWYRSLCLAIGVMAVHRGLTVRSLLAAGPLPKARAQGCVISHRAGQVVVTEVRGEPQEEEKASEPETESGMSNHILPAGEIVGSTSKKIKFSETPSGRAMYKYPIYTTEHLGGEMLCSKPNSGSMVVVVCTCFAVAFLNVKEIHWQIDSYSRITNTKLAIVQEITPTRHHIDIITGEMGQRKDLSEFDKGQIVLARRLRQSISKTANFCGMFLVCSVQYLSKVQGWNSGTPVSGPWIAEAH</sequence>
<evidence type="ECO:0000313" key="5">
    <source>
        <dbReference type="Proteomes" id="UP001205998"/>
    </source>
</evidence>
<feature type="domain" description="PH" evidence="2">
    <location>
        <begin position="231"/>
        <end position="335"/>
    </location>
</feature>
<dbReference type="InterPro" id="IPR042987">
    <property type="entry name" value="ARHGEF39"/>
</dbReference>
<evidence type="ECO:0000259" key="3">
    <source>
        <dbReference type="PROSITE" id="PS50010"/>
    </source>
</evidence>
<dbReference type="GO" id="GO:0030335">
    <property type="term" value="P:positive regulation of cell migration"/>
    <property type="evidence" value="ECO:0007669"/>
    <property type="project" value="TreeGrafter"/>
</dbReference>
<evidence type="ECO:0000313" key="4">
    <source>
        <dbReference type="EMBL" id="KAI5617912.1"/>
    </source>
</evidence>
<dbReference type="InterPro" id="IPR011993">
    <property type="entry name" value="PH-like_dom_sf"/>
</dbReference>
<name>A0AAD5AKN7_SILAS</name>
<dbReference type="Gene3D" id="2.30.29.30">
    <property type="entry name" value="Pleckstrin-homology domain (PH domain)/Phosphotyrosine-binding domain (PTB)"/>
    <property type="match status" value="1"/>
</dbReference>
<feature type="domain" description="DH" evidence="3">
    <location>
        <begin position="26"/>
        <end position="201"/>
    </location>
</feature>
<accession>A0AAD5AKN7</accession>
<dbReference type="EMBL" id="MU551697">
    <property type="protein sequence ID" value="KAI5617912.1"/>
    <property type="molecule type" value="Genomic_DNA"/>
</dbReference>
<dbReference type="Proteomes" id="UP001205998">
    <property type="component" value="Unassembled WGS sequence"/>
</dbReference>
<feature type="region of interest" description="Disordered" evidence="1">
    <location>
        <begin position="377"/>
        <end position="397"/>
    </location>
</feature>
<protein>
    <submittedName>
        <fullName evidence="4">Rho guanine nucleotide exchange factor 39 isoform 1</fullName>
    </submittedName>
</protein>
<dbReference type="InterPro" id="IPR035899">
    <property type="entry name" value="DBL_dom_sf"/>
</dbReference>
<dbReference type="Pfam" id="PF00621">
    <property type="entry name" value="RhoGEF"/>
    <property type="match status" value="1"/>
</dbReference>
<dbReference type="Gene3D" id="1.20.900.10">
    <property type="entry name" value="Dbl homology (DH) domain"/>
    <property type="match status" value="1"/>
</dbReference>
<dbReference type="SUPFAM" id="SSF48065">
    <property type="entry name" value="DBL homology domain (DH-domain)"/>
    <property type="match status" value="1"/>
</dbReference>
<reference evidence="4" key="1">
    <citation type="submission" date="2018-07" db="EMBL/GenBank/DDBJ databases">
        <title>Comparative genomics of catfishes provides insights into carnivory and benthic adaptation.</title>
        <authorList>
            <person name="Zhang Y."/>
            <person name="Wang D."/>
            <person name="Peng Z."/>
            <person name="Zheng S."/>
            <person name="Shao F."/>
            <person name="Tao W."/>
        </authorList>
    </citation>
    <scope>NUCLEOTIDE SEQUENCE</scope>
    <source>
        <strain evidence="4">Chongqing</strain>
    </source>
</reference>
<dbReference type="Pfam" id="PF00169">
    <property type="entry name" value="PH"/>
    <property type="match status" value="1"/>
</dbReference>
<dbReference type="GO" id="GO:0005886">
    <property type="term" value="C:plasma membrane"/>
    <property type="evidence" value="ECO:0007669"/>
    <property type="project" value="TreeGrafter"/>
</dbReference>
<dbReference type="SUPFAM" id="SSF50729">
    <property type="entry name" value="PH domain-like"/>
    <property type="match status" value="1"/>
</dbReference>
<dbReference type="InterPro" id="IPR001849">
    <property type="entry name" value="PH_domain"/>
</dbReference>
<proteinExistence type="predicted"/>
<comment type="caution">
    <text evidence="4">The sequence shown here is derived from an EMBL/GenBank/DDBJ whole genome shotgun (WGS) entry which is preliminary data.</text>
</comment>
<evidence type="ECO:0000259" key="2">
    <source>
        <dbReference type="PROSITE" id="PS50003"/>
    </source>
</evidence>
<dbReference type="InterPro" id="IPR000219">
    <property type="entry name" value="DH_dom"/>
</dbReference>
<dbReference type="CDD" id="cd00160">
    <property type="entry name" value="RhoGEF"/>
    <property type="match status" value="1"/>
</dbReference>
<dbReference type="PROSITE" id="PS50003">
    <property type="entry name" value="PH_DOMAIN"/>
    <property type="match status" value="1"/>
</dbReference>
<gene>
    <name evidence="4" type="ORF">C0J50_22501</name>
</gene>
<dbReference type="PANTHER" id="PTHR47056:SF1">
    <property type="entry name" value="RHO GUANINE NUCLEOTIDE EXCHANGE FACTOR 39"/>
    <property type="match status" value="1"/>
</dbReference>
<dbReference type="AlphaFoldDB" id="A0AAD5AKN7"/>
<dbReference type="SMART" id="SM00233">
    <property type="entry name" value="PH"/>
    <property type="match status" value="1"/>
</dbReference>